<dbReference type="OMA" id="SHQYIRA"/>
<sequence>MVYIAPNPDAPRLKAYLLPSFPASELAAFKHAFELGTCAPFDTMLELVIQHAPKDYAGKSYEYMRKKEHESGNTGPFILVDARGAGGRAGAVWYVDQFATQDEVDDGEAVSTDVVWRILVKTDCLALTWANYDIANTSLQEDLEGLGVELPVDAGYEVGEADCCGGLDVLEERGSRDAAAVVARPGEFEESTDDALRADYMPRPARVVRLREGLAETLGVVNAWTIPSPARSRKNPDGSRETFPKGSVALQLRYDPNFDWPRYEWPEGSL</sequence>
<evidence type="ECO:0000313" key="3">
    <source>
        <dbReference type="Proteomes" id="UP000054516"/>
    </source>
</evidence>
<keyword evidence="3" id="KW-1185">Reference proteome</keyword>
<reference evidence="2" key="1">
    <citation type="submission" date="2016-03" db="EMBL/GenBank/DDBJ databases">
        <title>Draft genome sequence of Rosellinia necatrix.</title>
        <authorList>
            <person name="Kanematsu S."/>
        </authorList>
    </citation>
    <scope>NUCLEOTIDE SEQUENCE [LARGE SCALE GENOMIC DNA]</scope>
    <source>
        <strain evidence="2">W97</strain>
    </source>
</reference>
<dbReference type="EMBL" id="DF977524">
    <property type="protein sequence ID" value="GAP92430.1"/>
    <property type="molecule type" value="Genomic_DNA"/>
</dbReference>
<name>A0A1W2TUZ2_ROSNE</name>
<dbReference type="OrthoDB" id="5329332at2759"/>
<dbReference type="Proteomes" id="UP000054516">
    <property type="component" value="Unassembled WGS sequence"/>
</dbReference>
<accession>A0A1W2TUZ2</accession>
<gene>
    <name evidence="2" type="ORF">SAMD00023353_7900270</name>
</gene>
<organism evidence="2">
    <name type="scientific">Rosellinia necatrix</name>
    <name type="common">White root-rot fungus</name>
    <dbReference type="NCBI Taxonomy" id="77044"/>
    <lineage>
        <taxon>Eukaryota</taxon>
        <taxon>Fungi</taxon>
        <taxon>Dikarya</taxon>
        <taxon>Ascomycota</taxon>
        <taxon>Pezizomycotina</taxon>
        <taxon>Sordariomycetes</taxon>
        <taxon>Xylariomycetidae</taxon>
        <taxon>Xylariales</taxon>
        <taxon>Xylariaceae</taxon>
        <taxon>Rosellinia</taxon>
    </lineage>
</organism>
<feature type="region of interest" description="Disordered" evidence="1">
    <location>
        <begin position="227"/>
        <end position="247"/>
    </location>
</feature>
<feature type="compositionally biased region" description="Basic and acidic residues" evidence="1">
    <location>
        <begin position="234"/>
        <end position="243"/>
    </location>
</feature>
<evidence type="ECO:0000256" key="1">
    <source>
        <dbReference type="SAM" id="MobiDB-lite"/>
    </source>
</evidence>
<dbReference type="AlphaFoldDB" id="A0A1W2TUZ2"/>
<protein>
    <submittedName>
        <fullName evidence="2">Uncharacterized protein</fullName>
    </submittedName>
</protein>
<evidence type="ECO:0000313" key="2">
    <source>
        <dbReference type="EMBL" id="GAP92430.1"/>
    </source>
</evidence>
<proteinExistence type="predicted"/>